<keyword evidence="5" id="KW-1185">Reference proteome</keyword>
<dbReference type="GO" id="GO:0000270">
    <property type="term" value="P:peptidoglycan metabolic process"/>
    <property type="evidence" value="ECO:0007669"/>
    <property type="project" value="TreeGrafter"/>
</dbReference>
<dbReference type="InterPro" id="IPR000667">
    <property type="entry name" value="Peptidase_S13"/>
</dbReference>
<dbReference type="OrthoDB" id="5372081at2"/>
<dbReference type="KEGG" id="rid:RIdsm_03765"/>
<dbReference type="InterPro" id="IPR006311">
    <property type="entry name" value="TAT_signal"/>
</dbReference>
<evidence type="ECO:0000313" key="6">
    <source>
        <dbReference type="Proteomes" id="UP000325785"/>
    </source>
</evidence>
<dbReference type="EC" id="3.4.16.4" evidence="4"/>
<dbReference type="PANTHER" id="PTHR30023:SF0">
    <property type="entry name" value="PENICILLIN-SENSITIVE CARBOXYPEPTIDASE A"/>
    <property type="match status" value="1"/>
</dbReference>
<dbReference type="Proteomes" id="UP000325785">
    <property type="component" value="Chromosome"/>
</dbReference>
<dbReference type="PANTHER" id="PTHR30023">
    <property type="entry name" value="D-ALANYL-D-ALANINE CARBOXYPEPTIDASE"/>
    <property type="match status" value="1"/>
</dbReference>
<dbReference type="NCBIfam" id="TIGR00666">
    <property type="entry name" value="PBP4"/>
    <property type="match status" value="1"/>
</dbReference>
<evidence type="ECO:0000313" key="5">
    <source>
        <dbReference type="Proteomes" id="UP000051401"/>
    </source>
</evidence>
<dbReference type="PATRIC" id="fig|540747.5.peg.1857"/>
<gene>
    <name evidence="4" type="primary">dacB</name>
    <name evidence="4" type="ORF">RIdsm_03765</name>
    <name evidence="3" type="ORF">XM52_20485</name>
</gene>
<comment type="similarity">
    <text evidence="1">Belongs to the peptidase S13 family.</text>
</comment>
<dbReference type="Pfam" id="PF02113">
    <property type="entry name" value="Peptidase_S13"/>
    <property type="match status" value="1"/>
</dbReference>
<dbReference type="AlphaFoldDB" id="A0A0T5P3Z5"/>
<evidence type="ECO:0000256" key="1">
    <source>
        <dbReference type="ARBA" id="ARBA00006096"/>
    </source>
</evidence>
<evidence type="ECO:0000256" key="2">
    <source>
        <dbReference type="ARBA" id="ARBA00022801"/>
    </source>
</evidence>
<dbReference type="RefSeq" id="WP_057819033.1">
    <property type="nucleotide sequence ID" value="NZ_CP031598.1"/>
</dbReference>
<keyword evidence="3" id="KW-0121">Carboxypeptidase</keyword>
<proteinExistence type="inferred from homology"/>
<dbReference type="STRING" id="540747.SAMN04488031_11315"/>
<dbReference type="Gene3D" id="3.40.710.10">
    <property type="entry name" value="DD-peptidase/beta-lactamase superfamily"/>
    <property type="match status" value="2"/>
</dbReference>
<evidence type="ECO:0000313" key="4">
    <source>
        <dbReference type="EMBL" id="QEW27942.1"/>
    </source>
</evidence>
<dbReference type="Proteomes" id="UP000051401">
    <property type="component" value="Unassembled WGS sequence"/>
</dbReference>
<dbReference type="InterPro" id="IPR012338">
    <property type="entry name" value="Beta-lactam/transpept-like"/>
</dbReference>
<reference evidence="4 6" key="2">
    <citation type="submission" date="2018-08" db="EMBL/GenBank/DDBJ databases">
        <title>Genetic Globetrotter - A new plasmid hitch-hiking vast phylogenetic and geographic distances.</title>
        <authorList>
            <person name="Vollmers J."/>
            <person name="Petersen J."/>
        </authorList>
    </citation>
    <scope>NUCLEOTIDE SEQUENCE [LARGE SCALE GENOMIC DNA]</scope>
    <source>
        <strain evidence="4 6">DSM 26383</strain>
    </source>
</reference>
<accession>A0A0T5P3Z5</accession>
<reference evidence="3 5" key="1">
    <citation type="submission" date="2015-04" db="EMBL/GenBank/DDBJ databases">
        <title>The draft genome sequence of Roseovarius indicus B108T.</title>
        <authorList>
            <person name="Li G."/>
            <person name="Lai Q."/>
            <person name="Shao Z."/>
            <person name="Yan P."/>
        </authorList>
    </citation>
    <scope>NUCLEOTIDE SEQUENCE [LARGE SCALE GENOMIC DNA]</scope>
    <source>
        <strain evidence="3 5">B108</strain>
    </source>
</reference>
<keyword evidence="3" id="KW-0645">Protease</keyword>
<dbReference type="PRINTS" id="PR00922">
    <property type="entry name" value="DADACBPTASE3"/>
</dbReference>
<keyword evidence="2 4" id="KW-0378">Hydrolase</keyword>
<dbReference type="GO" id="GO:0006508">
    <property type="term" value="P:proteolysis"/>
    <property type="evidence" value="ECO:0007669"/>
    <property type="project" value="InterPro"/>
</dbReference>
<dbReference type="EMBL" id="LAXI01000017">
    <property type="protein sequence ID" value="KRS15943.1"/>
    <property type="molecule type" value="Genomic_DNA"/>
</dbReference>
<dbReference type="GO" id="GO:0009002">
    <property type="term" value="F:serine-type D-Ala-D-Ala carboxypeptidase activity"/>
    <property type="evidence" value="ECO:0007669"/>
    <property type="project" value="UniProtKB-EC"/>
</dbReference>
<name>A0A0T5P3Z5_9RHOB</name>
<dbReference type="EMBL" id="CP031598">
    <property type="protein sequence ID" value="QEW27942.1"/>
    <property type="molecule type" value="Genomic_DNA"/>
</dbReference>
<dbReference type="SUPFAM" id="SSF56601">
    <property type="entry name" value="beta-lactamase/transpeptidase-like"/>
    <property type="match status" value="1"/>
</dbReference>
<protein>
    <submittedName>
        <fullName evidence="3 4">D-alanyl-D-alanine carboxypeptidase</fullName>
        <ecNumber evidence="4">3.4.16.4</ecNumber>
    </submittedName>
</protein>
<organism evidence="3 5">
    <name type="scientific">Roseovarius indicus</name>
    <dbReference type="NCBI Taxonomy" id="540747"/>
    <lineage>
        <taxon>Bacteria</taxon>
        <taxon>Pseudomonadati</taxon>
        <taxon>Pseudomonadota</taxon>
        <taxon>Alphaproteobacteria</taxon>
        <taxon>Rhodobacterales</taxon>
        <taxon>Roseobacteraceae</taxon>
        <taxon>Roseovarius</taxon>
    </lineage>
</organism>
<dbReference type="Gene3D" id="3.50.80.20">
    <property type="entry name" value="D-Ala-D-Ala carboxypeptidase C, peptidase S13"/>
    <property type="match status" value="1"/>
</dbReference>
<sequence length="496" mass="53558">MLKRVSRRVFLGGALGGLASLSWAGAPDVSLRPRARPGGFTESSVPSVEELIRESRLSGVVTFSVIDVKSGDVLETHDGYTGQPPASVTKAVTALYALDALGPDYRFETRLLAGGEVKDGVLHGDLVLAGGGDPMLDTDQLADMAARLKAAGVREVRGKFRVWGGALPFERVIDPSQPEEVGYNPAISGLNLNYNRVHFEWKLSGGKYTVTMDARSGKYRPDVTVARMQVAARDVPVYTYADMGDHDAWTVARGALGNGGARWLPVRKPEAYAAEVFATFARSHGIKLEMGQPPERAPEGRVLVTHKSETLDEILRLMLLYSNNLTAELCGMTATARRLGKPASMKDSAEEMSRWAQTTLGMPGAKLVDHSGLGETSRLRSAALAQALAKVHKDGLLKPILKDIPMYGSNGQVNVAHPVKVVAKTGTLYFVSSLAGYLTAPDGRELAFAIFTANPELRKGFDKGSGARPEGARTWNARSKDLQQRLLERWGRVYGS</sequence>
<dbReference type="PROSITE" id="PS51318">
    <property type="entry name" value="TAT"/>
    <property type="match status" value="1"/>
</dbReference>
<evidence type="ECO:0000313" key="3">
    <source>
        <dbReference type="EMBL" id="KRS15943.1"/>
    </source>
</evidence>